<keyword evidence="4" id="KW-0560">Oxidoreductase</keyword>
<accession>A0ABY7TXN8</accession>
<feature type="domain" description="Fatty acid hydroxylase" evidence="9">
    <location>
        <begin position="70"/>
        <end position="204"/>
    </location>
</feature>
<dbReference type="InterPro" id="IPR051689">
    <property type="entry name" value="Sterol_desaturase/TMEM195"/>
</dbReference>
<evidence type="ECO:0000256" key="6">
    <source>
        <dbReference type="ARBA" id="ARBA00023136"/>
    </source>
</evidence>
<evidence type="ECO:0000256" key="2">
    <source>
        <dbReference type="ARBA" id="ARBA00022692"/>
    </source>
</evidence>
<gene>
    <name evidence="10" type="ORF">PQ457_11635</name>
</gene>
<evidence type="ECO:0000313" key="11">
    <source>
        <dbReference type="Proteomes" id="UP001218231"/>
    </source>
</evidence>
<feature type="region of interest" description="Disordered" evidence="7">
    <location>
        <begin position="261"/>
        <end position="296"/>
    </location>
</feature>
<evidence type="ECO:0000256" key="5">
    <source>
        <dbReference type="ARBA" id="ARBA00023098"/>
    </source>
</evidence>
<proteinExistence type="predicted"/>
<organism evidence="10 11">
    <name type="scientific">Novosphingobium humi</name>
    <dbReference type="NCBI Taxonomy" id="2282397"/>
    <lineage>
        <taxon>Bacteria</taxon>
        <taxon>Pseudomonadati</taxon>
        <taxon>Pseudomonadota</taxon>
        <taxon>Alphaproteobacteria</taxon>
        <taxon>Sphingomonadales</taxon>
        <taxon>Sphingomonadaceae</taxon>
        <taxon>Novosphingobium</taxon>
    </lineage>
</organism>
<evidence type="ECO:0000256" key="1">
    <source>
        <dbReference type="ARBA" id="ARBA00004127"/>
    </source>
</evidence>
<reference evidence="10 11" key="1">
    <citation type="submission" date="2023-02" db="EMBL/GenBank/DDBJ databases">
        <title>Genome sequence of Novosphingobium humi KACC 19094.</title>
        <authorList>
            <person name="Kim S."/>
            <person name="Heo J."/>
            <person name="Kwon S.-W."/>
        </authorList>
    </citation>
    <scope>NUCLEOTIDE SEQUENCE [LARGE SCALE GENOMIC DNA]</scope>
    <source>
        <strain evidence="10 11">KACC 19094</strain>
    </source>
</reference>
<evidence type="ECO:0000256" key="4">
    <source>
        <dbReference type="ARBA" id="ARBA00023002"/>
    </source>
</evidence>
<comment type="subcellular location">
    <subcellularLocation>
        <location evidence="1">Endomembrane system</location>
        <topology evidence="1">Multi-pass membrane protein</topology>
    </subcellularLocation>
</comment>
<protein>
    <submittedName>
        <fullName evidence="10">Sterol desaturase family protein</fullName>
    </submittedName>
</protein>
<keyword evidence="3 8" id="KW-1133">Transmembrane helix</keyword>
<dbReference type="Proteomes" id="UP001218231">
    <property type="component" value="Chromosome"/>
</dbReference>
<keyword evidence="11" id="KW-1185">Reference proteome</keyword>
<evidence type="ECO:0000256" key="8">
    <source>
        <dbReference type="SAM" id="Phobius"/>
    </source>
</evidence>
<dbReference type="EMBL" id="CP117417">
    <property type="protein sequence ID" value="WCT76584.1"/>
    <property type="molecule type" value="Genomic_DNA"/>
</dbReference>
<dbReference type="PANTHER" id="PTHR21624">
    <property type="entry name" value="STEROL DESATURASE-RELATED PROTEIN"/>
    <property type="match status" value="1"/>
</dbReference>
<dbReference type="Pfam" id="PF04116">
    <property type="entry name" value="FA_hydroxylase"/>
    <property type="match status" value="1"/>
</dbReference>
<name>A0ABY7TXN8_9SPHN</name>
<evidence type="ECO:0000256" key="3">
    <source>
        <dbReference type="ARBA" id="ARBA00022989"/>
    </source>
</evidence>
<keyword evidence="6 8" id="KW-0472">Membrane</keyword>
<dbReference type="RefSeq" id="WP_273616999.1">
    <property type="nucleotide sequence ID" value="NZ_CP117417.1"/>
</dbReference>
<sequence length="296" mass="33101">MTLLLSFVPEFLVIAALLLVERAGPRTDWWRNLQIWALQLTVALTILPLLRGWVGPALIEGAHLPFWQGFLLFLLLKDLAEFVFHLAQHRIPFLWAMHSLHHSDPEMAVLTTQRHFWGDQLVKQMTVWSVVLMILSPTPAIAFAYGIASLWNLFAHLDAPIDFGRWSWLLNSPAYHRRHHSRLPEHYDTNFAGIFPIFDVICGTYRRPDGFPPTGMARKPESLWQAVIWPMIWDRPQSAPIIAPATATANAIPAAPVAIAASGGGNANRAPRRAPLARSAHRPDHPSTAAPPPPPA</sequence>
<evidence type="ECO:0000313" key="10">
    <source>
        <dbReference type="EMBL" id="WCT76584.1"/>
    </source>
</evidence>
<feature type="transmembrane region" description="Helical" evidence="8">
    <location>
        <begin position="33"/>
        <end position="54"/>
    </location>
</feature>
<dbReference type="InterPro" id="IPR006694">
    <property type="entry name" value="Fatty_acid_hydroxylase"/>
</dbReference>
<evidence type="ECO:0000256" key="7">
    <source>
        <dbReference type="SAM" id="MobiDB-lite"/>
    </source>
</evidence>
<evidence type="ECO:0000259" key="9">
    <source>
        <dbReference type="Pfam" id="PF04116"/>
    </source>
</evidence>
<keyword evidence="2 8" id="KW-0812">Transmembrane</keyword>
<feature type="compositionally biased region" description="Low complexity" evidence="7">
    <location>
        <begin position="261"/>
        <end position="278"/>
    </location>
</feature>
<dbReference type="PANTHER" id="PTHR21624:SF1">
    <property type="entry name" value="ALKYLGLYCEROL MONOOXYGENASE"/>
    <property type="match status" value="1"/>
</dbReference>
<feature type="transmembrane region" description="Helical" evidence="8">
    <location>
        <begin position="127"/>
        <end position="148"/>
    </location>
</feature>
<feature type="transmembrane region" description="Helical" evidence="8">
    <location>
        <begin position="66"/>
        <end position="87"/>
    </location>
</feature>
<keyword evidence="5" id="KW-0443">Lipid metabolism</keyword>